<evidence type="ECO:0000313" key="2">
    <source>
        <dbReference type="Proteomes" id="UP000281985"/>
    </source>
</evidence>
<dbReference type="OrthoDB" id="1441261at2"/>
<proteinExistence type="predicted"/>
<keyword evidence="2" id="KW-1185">Reference proteome</keyword>
<dbReference type="AlphaFoldDB" id="A0A3M0GI46"/>
<gene>
    <name evidence="1" type="ORF">EAX61_00780</name>
</gene>
<protein>
    <recommendedName>
        <fullName evidence="3">Toxin-antitoxin system YwqK family antitoxin</fullName>
    </recommendedName>
</protein>
<name>A0A3M0GI46_9FLAO</name>
<evidence type="ECO:0008006" key="3">
    <source>
        <dbReference type="Google" id="ProtNLM"/>
    </source>
</evidence>
<dbReference type="EMBL" id="REFV01000001">
    <property type="protein sequence ID" value="RMB63948.1"/>
    <property type="molecule type" value="Genomic_DNA"/>
</dbReference>
<reference evidence="1 2" key="1">
    <citation type="submission" date="2018-10" db="EMBL/GenBank/DDBJ databases">
        <title>Dokdonia luteus sp. nov., isolated from sea water.</title>
        <authorList>
            <person name="Zhou L.Y."/>
            <person name="Du Z.J."/>
        </authorList>
    </citation>
    <scope>NUCLEOTIDE SEQUENCE [LARGE SCALE GENOMIC DNA]</scope>
    <source>
        <strain evidence="1 2">SH27</strain>
    </source>
</reference>
<dbReference type="RefSeq" id="WP_121915744.1">
    <property type="nucleotide sequence ID" value="NZ_REFV01000001.1"/>
</dbReference>
<sequence length="175" mass="20939">MKYIFNLLFLICCTLTYGQDTLSLKKLSYENNLAYSDIDDNLFTGVAQKVRKNGHVVFEELYRDGVILEYREYYNFHSKTLAKKIHYHEENPFRKKEQIRYYTNNKDSITEYTFYDKNQLKTLVKRYRDTTLIYSIPYLNGKKNGQEFCFDNEGKPMITEFVNGKKVEKQKIPLP</sequence>
<dbReference type="SUPFAM" id="SSF82185">
    <property type="entry name" value="Histone H3 K4-specific methyltransferase SET7/9 N-terminal domain"/>
    <property type="match status" value="1"/>
</dbReference>
<dbReference type="Gene3D" id="3.90.930.1">
    <property type="match status" value="1"/>
</dbReference>
<accession>A0A3M0GI46</accession>
<comment type="caution">
    <text evidence="1">The sequence shown here is derived from an EMBL/GenBank/DDBJ whole genome shotgun (WGS) entry which is preliminary data.</text>
</comment>
<organism evidence="1 2">
    <name type="scientific">Dokdonia sinensis</name>
    <dbReference type="NCBI Taxonomy" id="2479847"/>
    <lineage>
        <taxon>Bacteria</taxon>
        <taxon>Pseudomonadati</taxon>
        <taxon>Bacteroidota</taxon>
        <taxon>Flavobacteriia</taxon>
        <taxon>Flavobacteriales</taxon>
        <taxon>Flavobacteriaceae</taxon>
        <taxon>Dokdonia</taxon>
    </lineage>
</organism>
<dbReference type="Proteomes" id="UP000281985">
    <property type="component" value="Unassembled WGS sequence"/>
</dbReference>
<evidence type="ECO:0000313" key="1">
    <source>
        <dbReference type="EMBL" id="RMB63948.1"/>
    </source>
</evidence>